<organism evidence="1 2">
    <name type="scientific">Eumeta variegata</name>
    <name type="common">Bagworm moth</name>
    <name type="synonym">Eumeta japonica</name>
    <dbReference type="NCBI Taxonomy" id="151549"/>
    <lineage>
        <taxon>Eukaryota</taxon>
        <taxon>Metazoa</taxon>
        <taxon>Ecdysozoa</taxon>
        <taxon>Arthropoda</taxon>
        <taxon>Hexapoda</taxon>
        <taxon>Insecta</taxon>
        <taxon>Pterygota</taxon>
        <taxon>Neoptera</taxon>
        <taxon>Endopterygota</taxon>
        <taxon>Lepidoptera</taxon>
        <taxon>Glossata</taxon>
        <taxon>Ditrysia</taxon>
        <taxon>Tineoidea</taxon>
        <taxon>Psychidae</taxon>
        <taxon>Oiketicinae</taxon>
        <taxon>Eumeta</taxon>
    </lineage>
</organism>
<dbReference type="EMBL" id="BGZK01000684">
    <property type="protein sequence ID" value="GBP56091.1"/>
    <property type="molecule type" value="Genomic_DNA"/>
</dbReference>
<sequence length="109" mass="12172">MQTFHQRPSRSFIQRIHQFPHHPAEVTKLTWIQQNPSHTTCGCGVHQIGPPYNAPNPTATRPTPKQFNNLSIRTVVFGQCNNGGCPDADSRRAYRAVLMPIAEEPIGLS</sequence>
<gene>
    <name evidence="1" type="ORF">EVAR_43855_1</name>
</gene>
<evidence type="ECO:0000313" key="1">
    <source>
        <dbReference type="EMBL" id="GBP56091.1"/>
    </source>
</evidence>
<name>A0A4C1WXJ9_EUMVA</name>
<reference evidence="1 2" key="1">
    <citation type="journal article" date="2019" name="Commun. Biol.">
        <title>The bagworm genome reveals a unique fibroin gene that provides high tensile strength.</title>
        <authorList>
            <person name="Kono N."/>
            <person name="Nakamura H."/>
            <person name="Ohtoshi R."/>
            <person name="Tomita M."/>
            <person name="Numata K."/>
            <person name="Arakawa K."/>
        </authorList>
    </citation>
    <scope>NUCLEOTIDE SEQUENCE [LARGE SCALE GENOMIC DNA]</scope>
</reference>
<comment type="caution">
    <text evidence="1">The sequence shown here is derived from an EMBL/GenBank/DDBJ whole genome shotgun (WGS) entry which is preliminary data.</text>
</comment>
<dbReference type="Proteomes" id="UP000299102">
    <property type="component" value="Unassembled WGS sequence"/>
</dbReference>
<protein>
    <submittedName>
        <fullName evidence="1">Uncharacterized protein</fullName>
    </submittedName>
</protein>
<accession>A0A4C1WXJ9</accession>
<proteinExistence type="predicted"/>
<evidence type="ECO:0000313" key="2">
    <source>
        <dbReference type="Proteomes" id="UP000299102"/>
    </source>
</evidence>
<dbReference type="AlphaFoldDB" id="A0A4C1WXJ9"/>
<keyword evidence="2" id="KW-1185">Reference proteome</keyword>